<keyword evidence="3" id="KW-1185">Reference proteome</keyword>
<protein>
    <submittedName>
        <fullName evidence="2">Uncharacterized protein</fullName>
    </submittedName>
</protein>
<sequence>MQSRNEFRNVAHSTEFCQARKKRFDTDQKTIFVEHELNIPFEMPCFSCYRWVHRAGFLTNFHIQKSDHLKHPAHIFRKIFNENETALWNFVANGSKKSPSALYSLQRARPLDVDTTEFVDLTIFNDGRLLVNPTQDQSVRLNSLSTRCSIVVDSHLQRLDTVLTATTVSKDPSGIQPLSRFRVSDLQEKQNIGESITKTEFNLVYSLQWRPWSCCSACCCKATECGVNFATSDRDCKETVKSLRKRVGYMSISKYDPLKAITGFSEGVVQELEFLLSSEPFVRYGVPLYSTALSNNARSEIKKLFNKESETDTVGMVFDVSVCGTKGRSCADLEACKRREAALIYSYSTKKGGSKKSSDLDESCRLLNFYAFEVQRFKVDLTLNVAENYQIRVNEKLFGKLRYITWSYLFDKKQVAIPNYDSNTLCKNQEKFVVIGNKKDLLIINATSKHAGMVLIGKLGMYDKKVEKTIKVALLFASTEGITKKTTQVLRWIGICAGTLSVVSIAVCSLHSMSDRQMRKKLAQKKAAADIEATNDVIAKPVIPNPTVAPSTVVAKKKSK</sequence>
<evidence type="ECO:0000313" key="2">
    <source>
        <dbReference type="EMBL" id="KAK0426037.1"/>
    </source>
</evidence>
<comment type="caution">
    <text evidence="2">The sequence shown here is derived from an EMBL/GenBank/DDBJ whole genome shotgun (WGS) entry which is preliminary data.</text>
</comment>
<feature type="transmembrane region" description="Helical" evidence="1">
    <location>
        <begin position="489"/>
        <end position="510"/>
    </location>
</feature>
<dbReference type="Proteomes" id="UP001175271">
    <property type="component" value="Unassembled WGS sequence"/>
</dbReference>
<keyword evidence="1" id="KW-0812">Transmembrane</keyword>
<dbReference type="EMBL" id="JAUCMV010000001">
    <property type="protein sequence ID" value="KAK0426037.1"/>
    <property type="molecule type" value="Genomic_DNA"/>
</dbReference>
<organism evidence="2 3">
    <name type="scientific">Steinernema hermaphroditum</name>
    <dbReference type="NCBI Taxonomy" id="289476"/>
    <lineage>
        <taxon>Eukaryota</taxon>
        <taxon>Metazoa</taxon>
        <taxon>Ecdysozoa</taxon>
        <taxon>Nematoda</taxon>
        <taxon>Chromadorea</taxon>
        <taxon>Rhabditida</taxon>
        <taxon>Tylenchina</taxon>
        <taxon>Panagrolaimomorpha</taxon>
        <taxon>Strongyloidoidea</taxon>
        <taxon>Steinernematidae</taxon>
        <taxon>Steinernema</taxon>
    </lineage>
</organism>
<evidence type="ECO:0000256" key="1">
    <source>
        <dbReference type="SAM" id="Phobius"/>
    </source>
</evidence>
<gene>
    <name evidence="2" type="ORF">QR680_009514</name>
</gene>
<dbReference type="AlphaFoldDB" id="A0AA39IKK0"/>
<accession>A0AA39IKK0</accession>
<keyword evidence="1" id="KW-1133">Transmembrane helix</keyword>
<name>A0AA39IKK0_9BILA</name>
<keyword evidence="1" id="KW-0472">Membrane</keyword>
<proteinExistence type="predicted"/>
<evidence type="ECO:0000313" key="3">
    <source>
        <dbReference type="Proteomes" id="UP001175271"/>
    </source>
</evidence>
<reference evidence="2" key="1">
    <citation type="submission" date="2023-06" db="EMBL/GenBank/DDBJ databases">
        <title>Genomic analysis of the entomopathogenic nematode Steinernema hermaphroditum.</title>
        <authorList>
            <person name="Schwarz E.M."/>
            <person name="Heppert J.K."/>
            <person name="Baniya A."/>
            <person name="Schwartz H.T."/>
            <person name="Tan C.-H."/>
            <person name="Antoshechkin I."/>
            <person name="Sternberg P.W."/>
            <person name="Goodrich-Blair H."/>
            <person name="Dillman A.R."/>
        </authorList>
    </citation>
    <scope>NUCLEOTIDE SEQUENCE</scope>
    <source>
        <strain evidence="2">PS9179</strain>
        <tissue evidence="2">Whole animal</tissue>
    </source>
</reference>